<dbReference type="EMBL" id="BDGG01000001">
    <property type="protein sequence ID" value="GAU90088.1"/>
    <property type="molecule type" value="Genomic_DNA"/>
</dbReference>
<dbReference type="Proteomes" id="UP000186922">
    <property type="component" value="Unassembled WGS sequence"/>
</dbReference>
<keyword evidence="2" id="KW-1185">Reference proteome</keyword>
<evidence type="ECO:0000313" key="2">
    <source>
        <dbReference type="Proteomes" id="UP000186922"/>
    </source>
</evidence>
<evidence type="ECO:0000313" key="1">
    <source>
        <dbReference type="EMBL" id="GAU90088.1"/>
    </source>
</evidence>
<organism evidence="1 2">
    <name type="scientific">Ramazzottius varieornatus</name>
    <name type="common">Water bear</name>
    <name type="synonym">Tardigrade</name>
    <dbReference type="NCBI Taxonomy" id="947166"/>
    <lineage>
        <taxon>Eukaryota</taxon>
        <taxon>Metazoa</taxon>
        <taxon>Ecdysozoa</taxon>
        <taxon>Tardigrada</taxon>
        <taxon>Eutardigrada</taxon>
        <taxon>Parachela</taxon>
        <taxon>Hypsibioidea</taxon>
        <taxon>Ramazzottiidae</taxon>
        <taxon>Ramazzottius</taxon>
    </lineage>
</organism>
<comment type="caution">
    <text evidence="1">The sequence shown here is derived from an EMBL/GenBank/DDBJ whole genome shotgun (WGS) entry which is preliminary data.</text>
</comment>
<name>A0A1D1UV94_RAMVA</name>
<gene>
    <name evidence="1" type="primary">RvY_02557-1</name>
    <name evidence="1" type="synonym">RvY_02557.1</name>
    <name evidence="1" type="ORF">RvY_02557</name>
</gene>
<dbReference type="AlphaFoldDB" id="A0A1D1UV94"/>
<accession>A0A1D1UV94</accession>
<reference evidence="1 2" key="1">
    <citation type="journal article" date="2016" name="Nat. Commun.">
        <title>Extremotolerant tardigrade genome and improved radiotolerance of human cultured cells by tardigrade-unique protein.</title>
        <authorList>
            <person name="Hashimoto T."/>
            <person name="Horikawa D.D."/>
            <person name="Saito Y."/>
            <person name="Kuwahara H."/>
            <person name="Kozuka-Hata H."/>
            <person name="Shin-I T."/>
            <person name="Minakuchi Y."/>
            <person name="Ohishi K."/>
            <person name="Motoyama A."/>
            <person name="Aizu T."/>
            <person name="Enomoto A."/>
            <person name="Kondo K."/>
            <person name="Tanaka S."/>
            <person name="Hara Y."/>
            <person name="Koshikawa S."/>
            <person name="Sagara H."/>
            <person name="Miura T."/>
            <person name="Yokobori S."/>
            <person name="Miyagawa K."/>
            <person name="Suzuki Y."/>
            <person name="Kubo T."/>
            <person name="Oyama M."/>
            <person name="Kohara Y."/>
            <person name="Fujiyama A."/>
            <person name="Arakawa K."/>
            <person name="Katayama T."/>
            <person name="Toyoda A."/>
            <person name="Kunieda T."/>
        </authorList>
    </citation>
    <scope>NUCLEOTIDE SEQUENCE [LARGE SCALE GENOMIC DNA]</scope>
    <source>
        <strain evidence="1 2">YOKOZUNA-1</strain>
    </source>
</reference>
<proteinExistence type="predicted"/>
<sequence>MVRGCKVADQEGPLIKLTDADIGVRAELGNLSVNLVAKSDHVVFYCKVDLCNNGELDEMIADYKRAELRQPVWKCRNLDVCYAPPKEPYDVSSAPSRPHPLFSQYPIFTLFAVTGVS</sequence>
<protein>
    <submittedName>
        <fullName evidence="1">Uncharacterized protein</fullName>
    </submittedName>
</protein>